<dbReference type="RefSeq" id="WP_091276874.1">
    <property type="nucleotide sequence ID" value="NZ_FNDK01000042.1"/>
</dbReference>
<proteinExistence type="predicted"/>
<keyword evidence="2" id="KW-1185">Reference proteome</keyword>
<dbReference type="AlphaFoldDB" id="A0A1G8K6W3"/>
<dbReference type="OrthoDB" id="1787088at2"/>
<protein>
    <submittedName>
        <fullName evidence="1">Uncharacterized protein</fullName>
    </submittedName>
</protein>
<evidence type="ECO:0000313" key="2">
    <source>
        <dbReference type="Proteomes" id="UP000199163"/>
    </source>
</evidence>
<organism evidence="1 2">
    <name type="scientific">Alteribacillus persepolensis</name>
    <dbReference type="NCBI Taxonomy" id="568899"/>
    <lineage>
        <taxon>Bacteria</taxon>
        <taxon>Bacillati</taxon>
        <taxon>Bacillota</taxon>
        <taxon>Bacilli</taxon>
        <taxon>Bacillales</taxon>
        <taxon>Bacillaceae</taxon>
        <taxon>Alteribacillus</taxon>
    </lineage>
</organism>
<sequence>MATLEELYNQVQHYLNMDEEIDFKEFKGYYQDVITYFDQHAAEFDEASIWKGLFIVESIMSNAENRTAATKRPSESKKYKKMASRTKVYAQHFTKRLHDIGYTHDEISEEFEKMLAEGEKEQVE</sequence>
<dbReference type="STRING" id="568899.SAMN05192534_14215"/>
<reference evidence="1 2" key="1">
    <citation type="submission" date="2016-10" db="EMBL/GenBank/DDBJ databases">
        <authorList>
            <person name="de Groot N.N."/>
        </authorList>
    </citation>
    <scope>NUCLEOTIDE SEQUENCE [LARGE SCALE GENOMIC DNA]</scope>
    <source>
        <strain evidence="1 2">DSM 21632</strain>
    </source>
</reference>
<dbReference type="EMBL" id="FNDK01000042">
    <property type="protein sequence ID" value="SDI39178.1"/>
    <property type="molecule type" value="Genomic_DNA"/>
</dbReference>
<name>A0A1G8K6W3_9BACI</name>
<accession>A0A1G8K6W3</accession>
<gene>
    <name evidence="1" type="ORF">SAMN05192534_14215</name>
</gene>
<evidence type="ECO:0000313" key="1">
    <source>
        <dbReference type="EMBL" id="SDI39178.1"/>
    </source>
</evidence>
<dbReference type="Proteomes" id="UP000199163">
    <property type="component" value="Unassembled WGS sequence"/>
</dbReference>